<dbReference type="PANTHER" id="PTHR43698:SF1">
    <property type="entry name" value="BLL4564 PROTEIN"/>
    <property type="match status" value="1"/>
</dbReference>
<dbReference type="InterPro" id="IPR011051">
    <property type="entry name" value="RmlC_Cupin_sf"/>
</dbReference>
<dbReference type="RefSeq" id="WP_106189440.1">
    <property type="nucleotide sequence ID" value="NZ_PVTF01000007.1"/>
</dbReference>
<name>A0A2T0T1D9_9PSEU</name>
<keyword evidence="2" id="KW-0560">Oxidoreductase</keyword>
<accession>A0A2T0T1D9</accession>
<proteinExistence type="predicted"/>
<evidence type="ECO:0000313" key="2">
    <source>
        <dbReference type="EMBL" id="PRY39485.1"/>
    </source>
</evidence>
<gene>
    <name evidence="2" type="ORF">CLV43_10768</name>
</gene>
<dbReference type="GO" id="GO:0051213">
    <property type="term" value="F:dioxygenase activity"/>
    <property type="evidence" value="ECO:0007669"/>
    <property type="project" value="UniProtKB-KW"/>
</dbReference>
<dbReference type="AlphaFoldDB" id="A0A2T0T1D9"/>
<reference evidence="2 3" key="1">
    <citation type="submission" date="2018-03" db="EMBL/GenBank/DDBJ databases">
        <title>Genomic Encyclopedia of Archaeal and Bacterial Type Strains, Phase II (KMG-II): from individual species to whole genera.</title>
        <authorList>
            <person name="Goeker M."/>
        </authorList>
    </citation>
    <scope>NUCLEOTIDE SEQUENCE [LARGE SCALE GENOMIC DNA]</scope>
    <source>
        <strain evidence="2 3">DSM 44720</strain>
    </source>
</reference>
<dbReference type="CDD" id="cd02233">
    <property type="entry name" value="cupin_HNL-like"/>
    <property type="match status" value="1"/>
</dbReference>
<dbReference type="SUPFAM" id="SSF51182">
    <property type="entry name" value="RmlC-like cupins"/>
    <property type="match status" value="1"/>
</dbReference>
<keyword evidence="3" id="KW-1185">Reference proteome</keyword>
<feature type="domain" description="Cupin type-2" evidence="1">
    <location>
        <begin position="45"/>
        <end position="107"/>
    </location>
</feature>
<dbReference type="OrthoDB" id="9802489at2"/>
<dbReference type="InterPro" id="IPR013096">
    <property type="entry name" value="Cupin_2"/>
</dbReference>
<dbReference type="Proteomes" id="UP000239494">
    <property type="component" value="Unassembled WGS sequence"/>
</dbReference>
<protein>
    <submittedName>
        <fullName evidence="2">Quercetin dioxygenase-like cupin family protein</fullName>
    </submittedName>
</protein>
<evidence type="ECO:0000313" key="3">
    <source>
        <dbReference type="Proteomes" id="UP000239494"/>
    </source>
</evidence>
<comment type="caution">
    <text evidence="2">The sequence shown here is derived from an EMBL/GenBank/DDBJ whole genome shotgun (WGS) entry which is preliminary data.</text>
</comment>
<dbReference type="InterPro" id="IPR014710">
    <property type="entry name" value="RmlC-like_jellyroll"/>
</dbReference>
<evidence type="ECO:0000259" key="1">
    <source>
        <dbReference type="Pfam" id="PF07883"/>
    </source>
</evidence>
<dbReference type="PANTHER" id="PTHR43698">
    <property type="entry name" value="RIBD C-TERMINAL DOMAIN CONTAINING PROTEIN"/>
    <property type="match status" value="1"/>
</dbReference>
<organism evidence="2 3">
    <name type="scientific">Umezawaea tangerina</name>
    <dbReference type="NCBI Taxonomy" id="84725"/>
    <lineage>
        <taxon>Bacteria</taxon>
        <taxon>Bacillati</taxon>
        <taxon>Actinomycetota</taxon>
        <taxon>Actinomycetes</taxon>
        <taxon>Pseudonocardiales</taxon>
        <taxon>Pseudonocardiaceae</taxon>
        <taxon>Umezawaea</taxon>
    </lineage>
</organism>
<dbReference type="Pfam" id="PF07883">
    <property type="entry name" value="Cupin_2"/>
    <property type="match status" value="1"/>
</dbReference>
<dbReference type="Gene3D" id="2.60.120.10">
    <property type="entry name" value="Jelly Rolls"/>
    <property type="match status" value="1"/>
</dbReference>
<keyword evidence="2" id="KW-0223">Dioxygenase</keyword>
<dbReference type="EMBL" id="PVTF01000007">
    <property type="protein sequence ID" value="PRY39485.1"/>
    <property type="molecule type" value="Genomic_DNA"/>
</dbReference>
<sequence length="128" mass="13940">MKFISSTEMRDIPPLPEQYHAHFTGETALEELHAGATPDDASVLLVRFEPGARNNWHSHTGGQLLFVTDGEGYVQARGEAPVLVRAGDAVACPPDEEHWHGATPEGPGMTHLAVTYGKIVWLDGHEPH</sequence>
<dbReference type="InterPro" id="IPR047263">
    <property type="entry name" value="HNL-like_cupin"/>
</dbReference>